<dbReference type="InterPro" id="IPR045864">
    <property type="entry name" value="aa-tRNA-synth_II/BPL/LPL"/>
</dbReference>
<dbReference type="Gene3D" id="3.30.930.10">
    <property type="entry name" value="Bira Bifunctional Protein, Domain 2"/>
    <property type="match status" value="1"/>
</dbReference>
<dbReference type="PANTHER" id="PTHR43450:SF1">
    <property type="entry name" value="ASPARTATE--TRNA LIGASE, CYTOPLASMIC"/>
    <property type="match status" value="1"/>
</dbReference>
<dbReference type="Proteomes" id="UP000789524">
    <property type="component" value="Unassembled WGS sequence"/>
</dbReference>
<evidence type="ECO:0000256" key="10">
    <source>
        <dbReference type="ARBA" id="ARBA00023146"/>
    </source>
</evidence>
<keyword evidence="8" id="KW-0067">ATP-binding</keyword>
<proteinExistence type="inferred from homology"/>
<keyword evidence="5" id="KW-0963">Cytoplasm</keyword>
<dbReference type="NCBIfam" id="NF003483">
    <property type="entry name" value="PRK05159.1"/>
    <property type="match status" value="1"/>
</dbReference>
<evidence type="ECO:0000256" key="9">
    <source>
        <dbReference type="ARBA" id="ARBA00022917"/>
    </source>
</evidence>
<dbReference type="GO" id="GO:0006422">
    <property type="term" value="P:aspartyl-tRNA aminoacylation"/>
    <property type="evidence" value="ECO:0007669"/>
    <property type="project" value="InterPro"/>
</dbReference>
<evidence type="ECO:0000256" key="7">
    <source>
        <dbReference type="ARBA" id="ARBA00022741"/>
    </source>
</evidence>
<reference evidence="15" key="1">
    <citation type="submission" date="2021-09" db="EMBL/GenBank/DDBJ databases">
        <authorList>
            <person name="Martin H S."/>
        </authorList>
    </citation>
    <scope>NUCLEOTIDE SEQUENCE</scope>
</reference>
<organism evidence="15 16">
    <name type="scientific">Danaus chrysippus</name>
    <name type="common">African queen</name>
    <dbReference type="NCBI Taxonomy" id="151541"/>
    <lineage>
        <taxon>Eukaryota</taxon>
        <taxon>Metazoa</taxon>
        <taxon>Ecdysozoa</taxon>
        <taxon>Arthropoda</taxon>
        <taxon>Hexapoda</taxon>
        <taxon>Insecta</taxon>
        <taxon>Pterygota</taxon>
        <taxon>Neoptera</taxon>
        <taxon>Endopterygota</taxon>
        <taxon>Lepidoptera</taxon>
        <taxon>Glossata</taxon>
        <taxon>Ditrysia</taxon>
        <taxon>Papilionoidea</taxon>
        <taxon>Nymphalidae</taxon>
        <taxon>Danainae</taxon>
        <taxon>Danaini</taxon>
        <taxon>Danaina</taxon>
        <taxon>Danaus</taxon>
        <taxon>Anosia</taxon>
    </lineage>
</organism>
<keyword evidence="7" id="KW-0547">Nucleotide-binding</keyword>
<protein>
    <recommendedName>
        <fullName evidence="4">Aspartate--tRNA ligase, cytoplasmic</fullName>
        <ecNumber evidence="3">6.1.1.12</ecNumber>
    </recommendedName>
    <alternativeName>
        <fullName evidence="11">Aspartyl-tRNA synthetase</fullName>
    </alternativeName>
</protein>
<comment type="similarity">
    <text evidence="2">Belongs to the class-II aminoacyl-tRNA synthetase family. Type 2 subfamily.</text>
</comment>
<evidence type="ECO:0000256" key="12">
    <source>
        <dbReference type="ARBA" id="ARBA00047904"/>
    </source>
</evidence>
<feature type="compositionally biased region" description="Basic and acidic residues" evidence="13">
    <location>
        <begin position="1"/>
        <end position="11"/>
    </location>
</feature>
<keyword evidence="10" id="KW-0030">Aminoacyl-tRNA synthetase</keyword>
<feature type="region of interest" description="Disordered" evidence="13">
    <location>
        <begin position="1"/>
        <end position="50"/>
    </location>
</feature>
<gene>
    <name evidence="15" type="ORF">DCHRY22_LOCUS10619</name>
</gene>
<dbReference type="NCBIfam" id="TIGR00458">
    <property type="entry name" value="aspS_nondisc"/>
    <property type="match status" value="1"/>
</dbReference>
<dbReference type="InterPro" id="IPR004364">
    <property type="entry name" value="Aa-tRNA-synt_II"/>
</dbReference>
<dbReference type="GO" id="GO:0003723">
    <property type="term" value="F:RNA binding"/>
    <property type="evidence" value="ECO:0007669"/>
    <property type="project" value="TreeGrafter"/>
</dbReference>
<evidence type="ECO:0000256" key="8">
    <source>
        <dbReference type="ARBA" id="ARBA00022840"/>
    </source>
</evidence>
<feature type="domain" description="Aminoacyl-transfer RNA synthetases class-II family profile" evidence="14">
    <location>
        <begin position="228"/>
        <end position="533"/>
    </location>
</feature>
<dbReference type="PROSITE" id="PS50862">
    <property type="entry name" value="AA_TRNA_LIGASE_II"/>
    <property type="match status" value="1"/>
</dbReference>
<dbReference type="CDD" id="cd00776">
    <property type="entry name" value="AsxRS_core"/>
    <property type="match status" value="1"/>
</dbReference>
<dbReference type="GO" id="GO:0005524">
    <property type="term" value="F:ATP binding"/>
    <property type="evidence" value="ECO:0007669"/>
    <property type="project" value="UniProtKB-KW"/>
</dbReference>
<dbReference type="Gene3D" id="2.40.50.140">
    <property type="entry name" value="Nucleic acid-binding proteins"/>
    <property type="match status" value="1"/>
</dbReference>
<evidence type="ECO:0000256" key="6">
    <source>
        <dbReference type="ARBA" id="ARBA00022598"/>
    </source>
</evidence>
<evidence type="ECO:0000256" key="5">
    <source>
        <dbReference type="ARBA" id="ARBA00022490"/>
    </source>
</evidence>
<dbReference type="OrthoDB" id="372395at2759"/>
<evidence type="ECO:0000256" key="1">
    <source>
        <dbReference type="ARBA" id="ARBA00004496"/>
    </source>
</evidence>
<comment type="catalytic activity">
    <reaction evidence="12">
        <text>tRNA(Asp) + L-aspartate + ATP = L-aspartyl-tRNA(Asp) + AMP + diphosphate</text>
        <dbReference type="Rhea" id="RHEA:19649"/>
        <dbReference type="Rhea" id="RHEA-COMP:9660"/>
        <dbReference type="Rhea" id="RHEA-COMP:9678"/>
        <dbReference type="ChEBI" id="CHEBI:29991"/>
        <dbReference type="ChEBI" id="CHEBI:30616"/>
        <dbReference type="ChEBI" id="CHEBI:33019"/>
        <dbReference type="ChEBI" id="CHEBI:78442"/>
        <dbReference type="ChEBI" id="CHEBI:78516"/>
        <dbReference type="ChEBI" id="CHEBI:456215"/>
        <dbReference type="EC" id="6.1.1.12"/>
    </reaction>
</comment>
<dbReference type="CDD" id="cd04320">
    <property type="entry name" value="AspRS_cyto_N"/>
    <property type="match status" value="1"/>
</dbReference>
<dbReference type="InterPro" id="IPR006195">
    <property type="entry name" value="aa-tRNA-synth_II"/>
</dbReference>
<dbReference type="SUPFAM" id="SSF55681">
    <property type="entry name" value="Class II aaRS and biotin synthetases"/>
    <property type="match status" value="1"/>
</dbReference>
<comment type="subcellular location">
    <subcellularLocation>
        <location evidence="1">Cytoplasm</location>
    </subcellularLocation>
</comment>
<comment type="caution">
    <text evidence="15">The sequence shown here is derived from an EMBL/GenBank/DDBJ whole genome shotgun (WGS) entry which is preliminary data.</text>
</comment>
<name>A0A8J2W742_9NEOP</name>
<dbReference type="GO" id="GO:0004815">
    <property type="term" value="F:aspartate-tRNA ligase activity"/>
    <property type="evidence" value="ECO:0007669"/>
    <property type="project" value="UniProtKB-EC"/>
</dbReference>
<dbReference type="FunFam" id="3.30.930.10:FF:000013">
    <property type="entry name" value="Aspartate--tRNA ligase, cytoplasmic"/>
    <property type="match status" value="1"/>
</dbReference>
<evidence type="ECO:0000256" key="13">
    <source>
        <dbReference type="SAM" id="MobiDB-lite"/>
    </source>
</evidence>
<dbReference type="GO" id="GO:0005829">
    <property type="term" value="C:cytosol"/>
    <property type="evidence" value="ECO:0007669"/>
    <property type="project" value="TreeGrafter"/>
</dbReference>
<evidence type="ECO:0000256" key="11">
    <source>
        <dbReference type="ARBA" id="ARBA00033155"/>
    </source>
</evidence>
<evidence type="ECO:0000313" key="16">
    <source>
        <dbReference type="Proteomes" id="UP000789524"/>
    </source>
</evidence>
<evidence type="ECO:0000313" key="15">
    <source>
        <dbReference type="EMBL" id="CAG9573756.1"/>
    </source>
</evidence>
<dbReference type="InterPro" id="IPR012340">
    <property type="entry name" value="NA-bd_OB-fold"/>
</dbReference>
<evidence type="ECO:0000259" key="14">
    <source>
        <dbReference type="PROSITE" id="PS50862"/>
    </source>
</evidence>
<accession>A0A8J2W742</accession>
<evidence type="ECO:0000256" key="2">
    <source>
        <dbReference type="ARBA" id="ARBA00005312"/>
    </source>
</evidence>
<sequence>MVASDDTKPTVEGDAASSKKAAKKAAKAAEKQQKKAEHKASSVQNEVQDEKDISEGKYGIMKLIQSTGENRDRVYTDVKDLGVALEGKMVWVRVRLQTSRAKGKQCFCVLRQNCHTVQLLMSVNEERAISKNMVKFTGNITKESIIDVQAIVARTAAPIDSCSVRDVELLGVQVWVVSQARPQLPLQIEDAARPENNDPEGLKIRVNQDTRLDNRVLDLRTPANQAIFRIEAGVCRLFRDILTKKGFVEIHTPKIISAASEGGANVFTVSYFKSNAYLAQSPQLYKQMAIAADFDKVFTVGAVFRAEDSNTHRHLTEFVGLDLEMSFIHHYHEVVDTIGQTFTDMFRGLQEQYASEIATVGEQFKVEPFKFLDPPLRLEFPQAVEMLKEAGVTIGDEEDLSTPVEKLLGRLVKSQYDTDFYILDKYPLAVRPFYTMPDPNNPRYSNSYDMFMRGEEILSGAQRIHDPELLTERAKEHGIDISKIAAYIESFRLGCPPHAGGGIGLERVVMLYLGLDNIRKTSMFPRDPKRVTP</sequence>
<evidence type="ECO:0000256" key="3">
    <source>
        <dbReference type="ARBA" id="ARBA00012841"/>
    </source>
</evidence>
<dbReference type="PANTHER" id="PTHR43450">
    <property type="entry name" value="ASPARTYL-TRNA SYNTHETASE"/>
    <property type="match status" value="1"/>
</dbReference>
<keyword evidence="16" id="KW-1185">Reference proteome</keyword>
<keyword evidence="9" id="KW-0648">Protein biosynthesis</keyword>
<evidence type="ECO:0000256" key="4">
    <source>
        <dbReference type="ARBA" id="ARBA00018853"/>
    </source>
</evidence>
<dbReference type="AlphaFoldDB" id="A0A8J2W742"/>
<dbReference type="SUPFAM" id="SSF50249">
    <property type="entry name" value="Nucleic acid-binding proteins"/>
    <property type="match status" value="1"/>
</dbReference>
<feature type="compositionally biased region" description="Basic and acidic residues" evidence="13">
    <location>
        <begin position="27"/>
        <end position="40"/>
    </location>
</feature>
<dbReference type="PRINTS" id="PR01042">
    <property type="entry name" value="TRNASYNTHASP"/>
</dbReference>
<dbReference type="Pfam" id="PF00152">
    <property type="entry name" value="tRNA-synt_2"/>
    <property type="match status" value="1"/>
</dbReference>
<dbReference type="InterPro" id="IPR004523">
    <property type="entry name" value="Asp-tRNA_synthase_2"/>
</dbReference>
<dbReference type="InterPro" id="IPR002312">
    <property type="entry name" value="Asp/Asn-tRNA-synth_IIb"/>
</dbReference>
<dbReference type="EC" id="6.1.1.12" evidence="3"/>
<dbReference type="GO" id="GO:0017101">
    <property type="term" value="C:aminoacyl-tRNA synthetase multienzyme complex"/>
    <property type="evidence" value="ECO:0007669"/>
    <property type="project" value="TreeGrafter"/>
</dbReference>
<dbReference type="EMBL" id="CAKASE010000070">
    <property type="protein sequence ID" value="CAG9573756.1"/>
    <property type="molecule type" value="Genomic_DNA"/>
</dbReference>
<keyword evidence="6" id="KW-0436">Ligase</keyword>
<dbReference type="HAMAP" id="MF_02075">
    <property type="entry name" value="Asp_tRNA_synth_type2"/>
    <property type="match status" value="1"/>
</dbReference>